<evidence type="ECO:0000256" key="1">
    <source>
        <dbReference type="SAM" id="MobiDB-lite"/>
    </source>
</evidence>
<name>A0ABQ3HML5_9ACTN</name>
<dbReference type="Proteomes" id="UP000597341">
    <property type="component" value="Unassembled WGS sequence"/>
</dbReference>
<dbReference type="EMBL" id="BNAD01000015">
    <property type="protein sequence ID" value="GHE18928.1"/>
    <property type="molecule type" value="Genomic_DNA"/>
</dbReference>
<evidence type="ECO:0000313" key="3">
    <source>
        <dbReference type="Proteomes" id="UP000597341"/>
    </source>
</evidence>
<organism evidence="2 3">
    <name type="scientific">Nocardioides flavus</name>
    <name type="common">ex Wang et al. 2016</name>
    <dbReference type="NCBI Taxonomy" id="2058780"/>
    <lineage>
        <taxon>Bacteria</taxon>
        <taxon>Bacillati</taxon>
        <taxon>Actinomycetota</taxon>
        <taxon>Actinomycetes</taxon>
        <taxon>Propionibacteriales</taxon>
        <taxon>Nocardioidaceae</taxon>
        <taxon>Nocardioides</taxon>
    </lineage>
</organism>
<keyword evidence="3" id="KW-1185">Reference proteome</keyword>
<sequence length="96" mass="10507">MEPYGRSDPVSCDRTSAVGCASRNSPQATVPIGIDSSFSPVSTPIEARPVSWGHSDSVCRSYITRLSAYSIPDVPKERTRLSSWRRKVTPELHSGQ</sequence>
<accession>A0ABQ3HML5</accession>
<protein>
    <submittedName>
        <fullName evidence="2">Uncharacterized protein</fullName>
    </submittedName>
</protein>
<evidence type="ECO:0000313" key="2">
    <source>
        <dbReference type="EMBL" id="GHE18928.1"/>
    </source>
</evidence>
<gene>
    <name evidence="2" type="ORF">GCM10011376_35380</name>
</gene>
<feature type="region of interest" description="Disordered" evidence="1">
    <location>
        <begin position="1"/>
        <end position="26"/>
    </location>
</feature>
<reference evidence="3" key="1">
    <citation type="journal article" date="2019" name="Int. J. Syst. Evol. Microbiol.">
        <title>The Global Catalogue of Microorganisms (GCM) 10K type strain sequencing project: providing services to taxonomists for standard genome sequencing and annotation.</title>
        <authorList>
            <consortium name="The Broad Institute Genomics Platform"/>
            <consortium name="The Broad Institute Genome Sequencing Center for Infectious Disease"/>
            <person name="Wu L."/>
            <person name="Ma J."/>
        </authorList>
    </citation>
    <scope>NUCLEOTIDE SEQUENCE [LARGE SCALE GENOMIC DNA]</scope>
    <source>
        <strain evidence="3">CGMCC 1.12791</strain>
    </source>
</reference>
<proteinExistence type="predicted"/>
<comment type="caution">
    <text evidence="2">The sequence shown here is derived from an EMBL/GenBank/DDBJ whole genome shotgun (WGS) entry which is preliminary data.</text>
</comment>